<protein>
    <submittedName>
        <fullName evidence="1">Uncharacterized protein</fullName>
    </submittedName>
</protein>
<organism evidence="1 2">
    <name type="scientific">Xanthomonas oryzae pv. oryzicola (strain BLS256)</name>
    <dbReference type="NCBI Taxonomy" id="383407"/>
    <lineage>
        <taxon>Bacteria</taxon>
        <taxon>Pseudomonadati</taxon>
        <taxon>Pseudomonadota</taxon>
        <taxon>Gammaproteobacteria</taxon>
        <taxon>Lysobacterales</taxon>
        <taxon>Lysobacteraceae</taxon>
        <taxon>Xanthomonas</taxon>
    </lineage>
</organism>
<dbReference type="KEGG" id="xor:XOC_2801"/>
<proteinExistence type="predicted"/>
<dbReference type="EMBL" id="CP003057">
    <property type="protein sequence ID" value="AEQ96908.1"/>
    <property type="molecule type" value="Genomic_DNA"/>
</dbReference>
<dbReference type="HOGENOM" id="CLU_3142244_0_0_6"/>
<accession>G7TJ89</accession>
<dbReference type="Proteomes" id="UP000008851">
    <property type="component" value="Chromosome"/>
</dbReference>
<name>G7TJ89_XANOB</name>
<dbReference type="AlphaFoldDB" id="G7TJ89"/>
<reference evidence="1 2" key="1">
    <citation type="journal article" date="2011" name="J. Bacteriol.">
        <title>Two new complete genome sequences offer insight into host and tissue specificity of plant pathogenic Xanthomonas spp.</title>
        <authorList>
            <person name="Bogdanove A.J."/>
            <person name="Koebnik R."/>
            <person name="Lu H."/>
            <person name="Furutani A."/>
            <person name="Angiuoli S.V."/>
            <person name="Patil P.B."/>
            <person name="Van Sluys M.A."/>
            <person name="Ryan R.P."/>
            <person name="Meyer D.F."/>
            <person name="Han S.W."/>
            <person name="Aparna G."/>
            <person name="Rajaram M."/>
            <person name="Delcher A.L."/>
            <person name="Phillippy A.M."/>
            <person name="Puiu D."/>
            <person name="Schatz M.C."/>
            <person name="Shumway M."/>
            <person name="Sommer D.D."/>
            <person name="Trapnell C."/>
            <person name="Benahmed F."/>
            <person name="Dimitrov G."/>
            <person name="Madupu R."/>
            <person name="Radune D."/>
            <person name="Sullivan S."/>
            <person name="Jha G."/>
            <person name="Ishihara H."/>
            <person name="Lee S.W."/>
            <person name="Pandey A."/>
            <person name="Sharma V."/>
            <person name="Sriariyanun M."/>
            <person name="Szurek B."/>
            <person name="Vera-Cruz C.M."/>
            <person name="Dorman K.S."/>
            <person name="Ronald P.C."/>
            <person name="Verdier V."/>
            <person name="Dow J.M."/>
            <person name="Sonti R.V."/>
            <person name="Tsuge S."/>
            <person name="Brendel V.P."/>
            <person name="Rabinowicz P.D."/>
            <person name="Leach J.E."/>
            <person name="White F.F."/>
            <person name="Salzberg S.L."/>
        </authorList>
    </citation>
    <scope>NUCLEOTIDE SEQUENCE [LARGE SCALE GENOMIC DNA]</scope>
    <source>
        <strain evidence="1 2">BLS256</strain>
    </source>
</reference>
<gene>
    <name evidence="1" type="ORF">XOC_2801</name>
</gene>
<sequence length="49" mass="5258">MDVQEGMDGALTDAACLAWSGVCRSRQPSDSRGRFAQSAAISIDVKENR</sequence>
<evidence type="ECO:0000313" key="1">
    <source>
        <dbReference type="EMBL" id="AEQ96908.1"/>
    </source>
</evidence>
<evidence type="ECO:0000313" key="2">
    <source>
        <dbReference type="Proteomes" id="UP000008851"/>
    </source>
</evidence>